<feature type="domain" description="Reverse transcriptase/retrotransposon-derived protein RNase H-like" evidence="5">
    <location>
        <begin position="151"/>
        <end position="248"/>
    </location>
</feature>
<evidence type="ECO:0000256" key="3">
    <source>
        <dbReference type="ARBA" id="ARBA00023268"/>
    </source>
</evidence>
<dbReference type="InterPro" id="IPR043502">
    <property type="entry name" value="DNA/RNA_pol_sf"/>
</dbReference>
<reference evidence="6" key="1">
    <citation type="submission" date="2023-03" db="EMBL/GenBank/DDBJ databases">
        <title>Electrophorus voltai genome.</title>
        <authorList>
            <person name="Bian C."/>
        </authorList>
    </citation>
    <scope>NUCLEOTIDE SEQUENCE</scope>
    <source>
        <strain evidence="6">CB-2022</strain>
        <tissue evidence="6">Muscle</tissue>
    </source>
</reference>
<comment type="caution">
    <text evidence="6">The sequence shown here is derived from an EMBL/GenBank/DDBJ whole genome shotgun (WGS) entry which is preliminary data.</text>
</comment>
<proteinExistence type="inferred from homology"/>
<dbReference type="Gene3D" id="3.10.20.370">
    <property type="match status" value="1"/>
</dbReference>
<evidence type="ECO:0000256" key="1">
    <source>
        <dbReference type="ARBA" id="ARBA00010879"/>
    </source>
</evidence>
<dbReference type="Pfam" id="PF00078">
    <property type="entry name" value="RVT_1"/>
    <property type="match status" value="1"/>
</dbReference>
<feature type="domain" description="Reverse transcriptase" evidence="4">
    <location>
        <begin position="8"/>
        <end position="73"/>
    </location>
</feature>
<keyword evidence="3" id="KW-0511">Multifunctional enzyme</keyword>
<dbReference type="EMBL" id="JAROKS010000014">
    <property type="protein sequence ID" value="KAK1797203.1"/>
    <property type="molecule type" value="Genomic_DNA"/>
</dbReference>
<dbReference type="AlphaFoldDB" id="A0AAD8ZCU3"/>
<dbReference type="FunFam" id="3.30.70.270:FF:000020">
    <property type="entry name" value="Transposon Tf2-6 polyprotein-like Protein"/>
    <property type="match status" value="1"/>
</dbReference>
<dbReference type="SUPFAM" id="SSF56672">
    <property type="entry name" value="DNA/RNA polymerases"/>
    <property type="match status" value="1"/>
</dbReference>
<dbReference type="GO" id="GO:0004523">
    <property type="term" value="F:RNA-DNA hybrid ribonuclease activity"/>
    <property type="evidence" value="ECO:0007669"/>
    <property type="project" value="UniProtKB-EC"/>
</dbReference>
<evidence type="ECO:0000256" key="2">
    <source>
        <dbReference type="ARBA" id="ARBA00012180"/>
    </source>
</evidence>
<sequence length="328" mass="37498">MTSAFEVLQQASTFTKLDPHSTYNLVRIREGDEWKIAFITPSGHYEYPVMPFGLMIAPAVIQRYINEVLSWRSQCSMPVPSPFWDLSSHNKLCMDPAKVQAVENWPRPTSVHLVQHFLGFMNFYRRFIKNFSTLAAPLITLTRKASGPCCWSTKAQQAFDELKCCLIKAPILQLPDAELPFVVEVDTSEVGDGAVLSQQSGEDKKLHPCAYFSQHLSPAERNYDVGNRELLAVKLVLEEWRHWLEGAKHVFLVWTDHKNLAYIQQAKRLNRRQARWGLFFARFDFTISYWLGTKNIKPDALSHQWESSLPSAPPLTIIPGARVLAPIQ</sequence>
<dbReference type="InterPro" id="IPR041577">
    <property type="entry name" value="RT_RNaseH_2"/>
</dbReference>
<dbReference type="GO" id="GO:0003964">
    <property type="term" value="F:RNA-directed DNA polymerase activity"/>
    <property type="evidence" value="ECO:0007669"/>
    <property type="project" value="UniProtKB-KW"/>
</dbReference>
<dbReference type="FunFam" id="3.10.20.370:FF:000003">
    <property type="entry name" value="Transposon Tf2-6 polyprotein"/>
    <property type="match status" value="1"/>
</dbReference>
<dbReference type="InterPro" id="IPR043128">
    <property type="entry name" value="Rev_trsase/Diguanyl_cyclase"/>
</dbReference>
<dbReference type="Gene3D" id="3.10.10.10">
    <property type="entry name" value="HIV Type 1 Reverse Transcriptase, subunit A, domain 1"/>
    <property type="match status" value="1"/>
</dbReference>
<accession>A0AAD8ZCU3</accession>
<evidence type="ECO:0000259" key="5">
    <source>
        <dbReference type="Pfam" id="PF17919"/>
    </source>
</evidence>
<evidence type="ECO:0000313" key="6">
    <source>
        <dbReference type="EMBL" id="KAK1797203.1"/>
    </source>
</evidence>
<dbReference type="EC" id="3.1.26.4" evidence="2"/>
<dbReference type="CDD" id="cd09274">
    <property type="entry name" value="RNase_HI_RT_Ty3"/>
    <property type="match status" value="1"/>
</dbReference>
<gene>
    <name evidence="6" type="ORF">P4O66_008285</name>
</gene>
<comment type="similarity">
    <text evidence="1">Belongs to the beta type-B retroviral polymerase family. HERV class-II K(HML-2) pol subfamily.</text>
</comment>
<dbReference type="InterPro" id="IPR050951">
    <property type="entry name" value="Retrovirus_Pol_polyprotein"/>
</dbReference>
<name>A0AAD8ZCU3_9TELE</name>
<protein>
    <recommendedName>
        <fullName evidence="2">ribonuclease H</fullName>
        <ecNumber evidence="2">3.1.26.4</ecNumber>
    </recommendedName>
</protein>
<evidence type="ECO:0000259" key="4">
    <source>
        <dbReference type="Pfam" id="PF00078"/>
    </source>
</evidence>
<evidence type="ECO:0000313" key="7">
    <source>
        <dbReference type="Proteomes" id="UP001239994"/>
    </source>
</evidence>
<dbReference type="Proteomes" id="UP001239994">
    <property type="component" value="Unassembled WGS sequence"/>
</dbReference>
<dbReference type="Gene3D" id="3.30.70.270">
    <property type="match status" value="1"/>
</dbReference>
<dbReference type="PANTHER" id="PTHR37984:SF5">
    <property type="entry name" value="PROTEIN NYNRIN-LIKE"/>
    <property type="match status" value="1"/>
</dbReference>
<organism evidence="6 7">
    <name type="scientific">Electrophorus voltai</name>
    <dbReference type="NCBI Taxonomy" id="2609070"/>
    <lineage>
        <taxon>Eukaryota</taxon>
        <taxon>Metazoa</taxon>
        <taxon>Chordata</taxon>
        <taxon>Craniata</taxon>
        <taxon>Vertebrata</taxon>
        <taxon>Euteleostomi</taxon>
        <taxon>Actinopterygii</taxon>
        <taxon>Neopterygii</taxon>
        <taxon>Teleostei</taxon>
        <taxon>Ostariophysi</taxon>
        <taxon>Gymnotiformes</taxon>
        <taxon>Gymnotoidei</taxon>
        <taxon>Gymnotidae</taxon>
        <taxon>Electrophorus</taxon>
    </lineage>
</organism>
<dbReference type="InterPro" id="IPR000477">
    <property type="entry name" value="RT_dom"/>
</dbReference>
<dbReference type="PANTHER" id="PTHR37984">
    <property type="entry name" value="PROTEIN CBG26694"/>
    <property type="match status" value="1"/>
</dbReference>
<keyword evidence="7" id="KW-1185">Reference proteome</keyword>
<dbReference type="Pfam" id="PF17919">
    <property type="entry name" value="RT_RNaseH_2"/>
    <property type="match status" value="1"/>
</dbReference>